<dbReference type="SUPFAM" id="SSF144232">
    <property type="entry name" value="HIT/MYND zinc finger-like"/>
    <property type="match status" value="1"/>
</dbReference>
<evidence type="ECO:0000256" key="4">
    <source>
        <dbReference type="PROSITE-ProRule" id="PRU00134"/>
    </source>
</evidence>
<evidence type="ECO:0000313" key="8">
    <source>
        <dbReference type="Proteomes" id="UP000789595"/>
    </source>
</evidence>
<dbReference type="GO" id="GO:0008270">
    <property type="term" value="F:zinc ion binding"/>
    <property type="evidence" value="ECO:0007669"/>
    <property type="project" value="UniProtKB-KW"/>
</dbReference>
<feature type="compositionally biased region" description="Pro residues" evidence="5">
    <location>
        <begin position="1"/>
        <end position="12"/>
    </location>
</feature>
<evidence type="ECO:0000256" key="5">
    <source>
        <dbReference type="SAM" id="MobiDB-lite"/>
    </source>
</evidence>
<feature type="domain" description="MYND-type" evidence="6">
    <location>
        <begin position="126"/>
        <end position="175"/>
    </location>
</feature>
<name>A0A8J2SG20_9STRA</name>
<evidence type="ECO:0000256" key="3">
    <source>
        <dbReference type="ARBA" id="ARBA00022833"/>
    </source>
</evidence>
<dbReference type="Pfam" id="PF01753">
    <property type="entry name" value="zf-MYND"/>
    <property type="match status" value="1"/>
</dbReference>
<dbReference type="PROSITE" id="PS50865">
    <property type="entry name" value="ZF_MYND_2"/>
    <property type="match status" value="1"/>
</dbReference>
<protein>
    <recommendedName>
        <fullName evidence="6">MYND-type domain-containing protein</fullName>
    </recommendedName>
</protein>
<dbReference type="InterPro" id="IPR002893">
    <property type="entry name" value="Znf_MYND"/>
</dbReference>
<evidence type="ECO:0000256" key="2">
    <source>
        <dbReference type="ARBA" id="ARBA00022771"/>
    </source>
</evidence>
<evidence type="ECO:0000259" key="6">
    <source>
        <dbReference type="PROSITE" id="PS50865"/>
    </source>
</evidence>
<accession>A0A8J2SG20</accession>
<evidence type="ECO:0000256" key="1">
    <source>
        <dbReference type="ARBA" id="ARBA00022723"/>
    </source>
</evidence>
<evidence type="ECO:0000313" key="7">
    <source>
        <dbReference type="EMBL" id="CAH0365342.1"/>
    </source>
</evidence>
<dbReference type="Proteomes" id="UP000789595">
    <property type="component" value="Unassembled WGS sequence"/>
</dbReference>
<keyword evidence="2 4" id="KW-0863">Zinc-finger</keyword>
<dbReference type="AlphaFoldDB" id="A0A8J2SG20"/>
<feature type="region of interest" description="Disordered" evidence="5">
    <location>
        <begin position="1"/>
        <end position="65"/>
    </location>
</feature>
<keyword evidence="8" id="KW-1185">Reference proteome</keyword>
<dbReference type="OrthoDB" id="432970at2759"/>
<organism evidence="7 8">
    <name type="scientific">Pelagomonas calceolata</name>
    <dbReference type="NCBI Taxonomy" id="35677"/>
    <lineage>
        <taxon>Eukaryota</taxon>
        <taxon>Sar</taxon>
        <taxon>Stramenopiles</taxon>
        <taxon>Ochrophyta</taxon>
        <taxon>Pelagophyceae</taxon>
        <taxon>Pelagomonadales</taxon>
        <taxon>Pelagomonadaceae</taxon>
        <taxon>Pelagomonas</taxon>
    </lineage>
</organism>
<keyword evidence="1" id="KW-0479">Metal-binding</keyword>
<sequence length="294" mass="32264">MSDRPCGPPIPKRQPETAAATCGPHIRRPGSAQPRASVPARETGPPIPARASAADAGPCGPPIPARASAAEQVSVVPQRAASATTLTRARAAKADAAAALKKMPKRSALFSKTLMQAQKTRDGRTCSWCKLVGKRNLDNVTLAPCGPCLRRRGVSVLYCSRKCQREAWQTHKPICAATPWSLAQHRFHGKGQRDYVRRLVQDHLIHTLAWKREPSHASVLLTGRILPYLLSYSPPPPGWSRHWSPAVRRYALSLTLVWARTLAYERESANARGVWRDHVLPFLLDASTVVPEGW</sequence>
<dbReference type="Gene3D" id="6.10.140.2220">
    <property type="match status" value="1"/>
</dbReference>
<reference evidence="7" key="1">
    <citation type="submission" date="2021-11" db="EMBL/GenBank/DDBJ databases">
        <authorList>
            <consortium name="Genoscope - CEA"/>
            <person name="William W."/>
        </authorList>
    </citation>
    <scope>NUCLEOTIDE SEQUENCE</scope>
</reference>
<proteinExistence type="predicted"/>
<gene>
    <name evidence="7" type="ORF">PECAL_1P17800</name>
</gene>
<keyword evidence="3" id="KW-0862">Zinc</keyword>
<dbReference type="EMBL" id="CAKKNE010000001">
    <property type="protein sequence ID" value="CAH0365342.1"/>
    <property type="molecule type" value="Genomic_DNA"/>
</dbReference>
<comment type="caution">
    <text evidence="7">The sequence shown here is derived from an EMBL/GenBank/DDBJ whole genome shotgun (WGS) entry which is preliminary data.</text>
</comment>